<dbReference type="Proteomes" id="UP000324611">
    <property type="component" value="Unassembled WGS sequence"/>
</dbReference>
<evidence type="ECO:0000256" key="2">
    <source>
        <dbReference type="ARBA" id="ARBA00022490"/>
    </source>
</evidence>
<dbReference type="GO" id="GO:0006018">
    <property type="term" value="P:2-deoxyribose 1-phosphate catabolic process"/>
    <property type="evidence" value="ECO:0007669"/>
    <property type="project" value="UniProtKB-UniRule"/>
</dbReference>
<dbReference type="UniPathway" id="UPA00002">
    <property type="reaction ID" value="UER00468"/>
</dbReference>
<comment type="pathway">
    <text evidence="7">Carbohydrate degradation; 2-deoxy-D-ribose 1-phosphate degradation; D-glyceraldehyde 3-phosphate and acetaldehyde from 2-deoxy-alpha-D-ribose 1-phosphate: step 2/2.</text>
</comment>
<dbReference type="FunFam" id="3.20.20.70:FF:000044">
    <property type="entry name" value="Deoxyribose-phosphate aldolase"/>
    <property type="match status" value="1"/>
</dbReference>
<comment type="similarity">
    <text evidence="1 7">Belongs to the DeoC/FbaB aldolase family. DeoC type 1 subfamily.</text>
</comment>
<dbReference type="GO" id="GO:0016052">
    <property type="term" value="P:carbohydrate catabolic process"/>
    <property type="evidence" value="ECO:0007669"/>
    <property type="project" value="TreeGrafter"/>
</dbReference>
<sequence length="228" mass="24500">MDLNQYIDHTILKPVTTQEEIKNLCMEAAAYQFAAVCVPPPFVKIAKAFTANTHVKVATVTGFPFGYSAIEAKVAETVLGIIDGADELDMVANLIAIRNGDWAYLEKEIATVMQIIRTKGKVIKVIIESGILLEAEIIRCCELYARYGVDFVKTSTGYAEKGASVEAVRLMRQHLPANIQIKASGGIRTFAFAQELIAAGATRLGCSSSVAIMKESEGASTADAGTGY</sequence>
<evidence type="ECO:0000313" key="8">
    <source>
        <dbReference type="EMBL" id="KAA2240860.1"/>
    </source>
</evidence>
<evidence type="ECO:0000313" key="9">
    <source>
        <dbReference type="Proteomes" id="UP000324611"/>
    </source>
</evidence>
<comment type="function">
    <text evidence="6 7">Catalyzes a reversible aldol reaction between acetaldehyde and D-glyceraldehyde 3-phosphate to generate 2-deoxy-D-ribose 5-phosphate.</text>
</comment>
<organism evidence="8 9">
    <name type="scientific">Chitinophaga agrisoli</name>
    <dbReference type="NCBI Taxonomy" id="2607653"/>
    <lineage>
        <taxon>Bacteria</taxon>
        <taxon>Pseudomonadati</taxon>
        <taxon>Bacteroidota</taxon>
        <taxon>Chitinophagia</taxon>
        <taxon>Chitinophagales</taxon>
        <taxon>Chitinophagaceae</taxon>
        <taxon>Chitinophaga</taxon>
    </lineage>
</organism>
<dbReference type="EC" id="4.1.2.4" evidence="7"/>
<dbReference type="PANTHER" id="PTHR10889:SF1">
    <property type="entry name" value="DEOXYRIBOSE-PHOSPHATE ALDOLASE"/>
    <property type="match status" value="1"/>
</dbReference>
<dbReference type="AlphaFoldDB" id="A0A5B2VQ75"/>
<evidence type="ECO:0000256" key="3">
    <source>
        <dbReference type="ARBA" id="ARBA00023239"/>
    </source>
</evidence>
<evidence type="ECO:0000256" key="6">
    <source>
        <dbReference type="ARBA" id="ARBA00056337"/>
    </source>
</evidence>
<keyword evidence="9" id="KW-1185">Reference proteome</keyword>
<keyword evidence="4 7" id="KW-0704">Schiff base</keyword>
<evidence type="ECO:0000256" key="4">
    <source>
        <dbReference type="ARBA" id="ARBA00023270"/>
    </source>
</evidence>
<dbReference type="NCBIfam" id="TIGR00126">
    <property type="entry name" value="deoC"/>
    <property type="match status" value="1"/>
</dbReference>
<feature type="active site" description="Proton donor/acceptor" evidence="7">
    <location>
        <position position="182"/>
    </location>
</feature>
<evidence type="ECO:0000256" key="7">
    <source>
        <dbReference type="HAMAP-Rule" id="MF_00114"/>
    </source>
</evidence>
<reference evidence="8 9" key="2">
    <citation type="submission" date="2019-09" db="EMBL/GenBank/DDBJ databases">
        <authorList>
            <person name="Jin C."/>
        </authorList>
    </citation>
    <scope>NUCLEOTIDE SEQUENCE [LARGE SCALE GENOMIC DNA]</scope>
    <source>
        <strain evidence="8 9">BN140078</strain>
    </source>
</reference>
<comment type="caution">
    <text evidence="8">The sequence shown here is derived from an EMBL/GenBank/DDBJ whole genome shotgun (WGS) entry which is preliminary data.</text>
</comment>
<comment type="catalytic activity">
    <reaction evidence="5 7">
        <text>2-deoxy-D-ribose 5-phosphate = D-glyceraldehyde 3-phosphate + acetaldehyde</text>
        <dbReference type="Rhea" id="RHEA:12821"/>
        <dbReference type="ChEBI" id="CHEBI:15343"/>
        <dbReference type="ChEBI" id="CHEBI:59776"/>
        <dbReference type="ChEBI" id="CHEBI:62877"/>
        <dbReference type="EC" id="4.1.2.4"/>
    </reaction>
</comment>
<dbReference type="CDD" id="cd00959">
    <property type="entry name" value="DeoC"/>
    <property type="match status" value="1"/>
</dbReference>
<dbReference type="GO" id="GO:0004139">
    <property type="term" value="F:deoxyribose-phosphate aldolase activity"/>
    <property type="evidence" value="ECO:0007669"/>
    <property type="project" value="UniProtKB-UniRule"/>
</dbReference>
<proteinExistence type="inferred from homology"/>
<feature type="active site" description="Schiff-base intermediate with acetaldehyde" evidence="7">
    <location>
        <position position="153"/>
    </location>
</feature>
<dbReference type="Pfam" id="PF01791">
    <property type="entry name" value="DeoC"/>
    <property type="match status" value="1"/>
</dbReference>
<accession>A0A5B2VQ75</accession>
<dbReference type="InterPro" id="IPR028581">
    <property type="entry name" value="DeoC_typeI"/>
</dbReference>
<dbReference type="InterPro" id="IPR013785">
    <property type="entry name" value="Aldolase_TIM"/>
</dbReference>
<dbReference type="GO" id="GO:0009264">
    <property type="term" value="P:deoxyribonucleotide catabolic process"/>
    <property type="evidence" value="ECO:0007669"/>
    <property type="project" value="UniProtKB-UniRule"/>
</dbReference>
<dbReference type="Gene3D" id="3.20.20.70">
    <property type="entry name" value="Aldolase class I"/>
    <property type="match status" value="1"/>
</dbReference>
<dbReference type="EMBL" id="VUOC01000004">
    <property type="protein sequence ID" value="KAA2240860.1"/>
    <property type="molecule type" value="Genomic_DNA"/>
</dbReference>
<dbReference type="SMART" id="SM01133">
    <property type="entry name" value="DeoC"/>
    <property type="match status" value="1"/>
</dbReference>
<dbReference type="PIRSF" id="PIRSF001357">
    <property type="entry name" value="DeoC"/>
    <property type="match status" value="1"/>
</dbReference>
<evidence type="ECO:0000256" key="1">
    <source>
        <dbReference type="ARBA" id="ARBA00010936"/>
    </source>
</evidence>
<dbReference type="PANTHER" id="PTHR10889">
    <property type="entry name" value="DEOXYRIBOSE-PHOSPHATE ALDOLASE"/>
    <property type="match status" value="1"/>
</dbReference>
<dbReference type="InterPro" id="IPR002915">
    <property type="entry name" value="DeoC/FbaB/LacD_aldolase"/>
</dbReference>
<dbReference type="RefSeq" id="WP_149842039.1">
    <property type="nucleotide sequence ID" value="NZ_VUOC01000004.1"/>
</dbReference>
<reference evidence="8 9" key="1">
    <citation type="submission" date="2019-09" db="EMBL/GenBank/DDBJ databases">
        <title>Chitinophaga ginsengihumi sp. nov., isolated from soil of ginseng rhizosphere.</title>
        <authorList>
            <person name="Lee J."/>
        </authorList>
    </citation>
    <scope>NUCLEOTIDE SEQUENCE [LARGE SCALE GENOMIC DNA]</scope>
    <source>
        <strain evidence="8 9">BN140078</strain>
    </source>
</reference>
<keyword evidence="3 7" id="KW-0456">Lyase</keyword>
<dbReference type="SUPFAM" id="SSF51569">
    <property type="entry name" value="Aldolase"/>
    <property type="match status" value="1"/>
</dbReference>
<name>A0A5B2VQ75_9BACT</name>
<dbReference type="GO" id="GO:0005737">
    <property type="term" value="C:cytoplasm"/>
    <property type="evidence" value="ECO:0007669"/>
    <property type="project" value="UniProtKB-SubCell"/>
</dbReference>
<evidence type="ECO:0000256" key="5">
    <source>
        <dbReference type="ARBA" id="ARBA00048791"/>
    </source>
</evidence>
<feature type="active site" description="Proton donor/acceptor" evidence="7">
    <location>
        <position position="89"/>
    </location>
</feature>
<protein>
    <recommendedName>
        <fullName evidence="7">Deoxyribose-phosphate aldolase</fullName>
        <shortName evidence="7">DERA</shortName>
        <ecNumber evidence="7">4.1.2.4</ecNumber>
    </recommendedName>
    <alternativeName>
        <fullName evidence="7">2-deoxy-D-ribose 5-phosphate aldolase</fullName>
    </alternativeName>
    <alternativeName>
        <fullName evidence="7">Phosphodeoxyriboaldolase</fullName>
        <shortName evidence="7">Deoxyriboaldolase</shortName>
    </alternativeName>
</protein>
<keyword evidence="2 7" id="KW-0963">Cytoplasm</keyword>
<comment type="subcellular location">
    <subcellularLocation>
        <location evidence="7">Cytoplasm</location>
    </subcellularLocation>
</comment>
<dbReference type="InterPro" id="IPR011343">
    <property type="entry name" value="DeoC"/>
</dbReference>
<dbReference type="HAMAP" id="MF_00114">
    <property type="entry name" value="DeoC_type1"/>
    <property type="match status" value="1"/>
</dbReference>
<gene>
    <name evidence="7 8" type="primary">deoC</name>
    <name evidence="8" type="ORF">F0L74_32540</name>
</gene>